<dbReference type="PANTHER" id="PTHR42100">
    <property type="entry name" value="OXIDOREDUCTASE 178 KDA SUBUNIT, PUTATIVE (AFU_ORTHOLOGUE AFUA_8G04320)-RELATED"/>
    <property type="match status" value="1"/>
</dbReference>
<feature type="non-terminal residue" evidence="2">
    <location>
        <position position="1"/>
    </location>
</feature>
<dbReference type="OrthoDB" id="2120038at2759"/>
<dbReference type="Proteomes" id="UP000267821">
    <property type="component" value="Unassembled WGS sequence"/>
</dbReference>
<sequence>RRFASTEHHGPQHHEPTEEKIGKGFFISVATFIGILALFKAEQSSARTDRSLITRLIDKYTDAQEVWAEKSHIHTAKVEQAGRDRSLFMDTEKSRVIPIRAIEVLNAGSPYNRVAG</sequence>
<organism evidence="2 3">
    <name type="scientific">Terfezia boudieri ATCC MYA-4762</name>
    <dbReference type="NCBI Taxonomy" id="1051890"/>
    <lineage>
        <taxon>Eukaryota</taxon>
        <taxon>Fungi</taxon>
        <taxon>Dikarya</taxon>
        <taxon>Ascomycota</taxon>
        <taxon>Pezizomycotina</taxon>
        <taxon>Pezizomycetes</taxon>
        <taxon>Pezizales</taxon>
        <taxon>Pezizaceae</taxon>
        <taxon>Terfezia</taxon>
    </lineage>
</organism>
<dbReference type="PANTHER" id="PTHR42100:SF1">
    <property type="entry name" value="OXIDOREDUCTASE 178 KDA SUBUNIT, PUTATIVE (AFU_ORTHOLOGUE AFUA_8G04320)-RELATED"/>
    <property type="match status" value="1"/>
</dbReference>
<feature type="region of interest" description="Disordered" evidence="1">
    <location>
        <begin position="1"/>
        <end position="20"/>
    </location>
</feature>
<feature type="non-terminal residue" evidence="2">
    <location>
        <position position="116"/>
    </location>
</feature>
<dbReference type="EMBL" id="ML121548">
    <property type="protein sequence ID" value="RPB23159.1"/>
    <property type="molecule type" value="Genomic_DNA"/>
</dbReference>
<reference evidence="2 3" key="1">
    <citation type="journal article" date="2018" name="Nat. Ecol. Evol.">
        <title>Pezizomycetes genomes reveal the molecular basis of ectomycorrhizal truffle lifestyle.</title>
        <authorList>
            <person name="Murat C."/>
            <person name="Payen T."/>
            <person name="Noel B."/>
            <person name="Kuo A."/>
            <person name="Morin E."/>
            <person name="Chen J."/>
            <person name="Kohler A."/>
            <person name="Krizsan K."/>
            <person name="Balestrini R."/>
            <person name="Da Silva C."/>
            <person name="Montanini B."/>
            <person name="Hainaut M."/>
            <person name="Levati E."/>
            <person name="Barry K.W."/>
            <person name="Belfiori B."/>
            <person name="Cichocki N."/>
            <person name="Clum A."/>
            <person name="Dockter R.B."/>
            <person name="Fauchery L."/>
            <person name="Guy J."/>
            <person name="Iotti M."/>
            <person name="Le Tacon F."/>
            <person name="Lindquist E.A."/>
            <person name="Lipzen A."/>
            <person name="Malagnac F."/>
            <person name="Mello A."/>
            <person name="Molinier V."/>
            <person name="Miyauchi S."/>
            <person name="Poulain J."/>
            <person name="Riccioni C."/>
            <person name="Rubini A."/>
            <person name="Sitrit Y."/>
            <person name="Splivallo R."/>
            <person name="Traeger S."/>
            <person name="Wang M."/>
            <person name="Zifcakova L."/>
            <person name="Wipf D."/>
            <person name="Zambonelli A."/>
            <person name="Paolocci F."/>
            <person name="Nowrousian M."/>
            <person name="Ottonello S."/>
            <person name="Baldrian P."/>
            <person name="Spatafora J.W."/>
            <person name="Henrissat B."/>
            <person name="Nagy L.G."/>
            <person name="Aury J.M."/>
            <person name="Wincker P."/>
            <person name="Grigoriev I.V."/>
            <person name="Bonfante P."/>
            <person name="Martin F.M."/>
        </authorList>
    </citation>
    <scope>NUCLEOTIDE SEQUENCE [LARGE SCALE GENOMIC DNA]</scope>
    <source>
        <strain evidence="2 3">ATCC MYA-4762</strain>
    </source>
</reference>
<evidence type="ECO:0000313" key="2">
    <source>
        <dbReference type="EMBL" id="RPB23159.1"/>
    </source>
</evidence>
<dbReference type="STRING" id="1051890.A0A3N4LNQ2"/>
<gene>
    <name evidence="2" type="ORF">L211DRAFT_762594</name>
</gene>
<dbReference type="AlphaFoldDB" id="A0A3N4LNQ2"/>
<protein>
    <submittedName>
        <fullName evidence="2">Uncharacterized protein</fullName>
    </submittedName>
</protein>
<evidence type="ECO:0000313" key="3">
    <source>
        <dbReference type="Proteomes" id="UP000267821"/>
    </source>
</evidence>
<keyword evidence="3" id="KW-1185">Reference proteome</keyword>
<dbReference type="GO" id="GO:0005739">
    <property type="term" value="C:mitochondrion"/>
    <property type="evidence" value="ECO:0007669"/>
    <property type="project" value="InterPro"/>
</dbReference>
<evidence type="ECO:0000256" key="1">
    <source>
        <dbReference type="SAM" id="MobiDB-lite"/>
    </source>
</evidence>
<name>A0A3N4LNQ2_9PEZI</name>
<accession>A0A3N4LNQ2</accession>
<proteinExistence type="predicted"/>
<dbReference type="InParanoid" id="A0A3N4LNQ2"/>
<dbReference type="InterPro" id="IPR034444">
    <property type="entry name" value="Nuo17.8"/>
</dbReference>